<evidence type="ECO:0000256" key="11">
    <source>
        <dbReference type="ARBA" id="ARBA00023268"/>
    </source>
</evidence>
<evidence type="ECO:0000313" key="16">
    <source>
        <dbReference type="Proteomes" id="UP000289238"/>
    </source>
</evidence>
<name>A0A4Q0P7H0_9FLAO</name>
<comment type="subunit">
    <text evidence="2 12">Homodimer.</text>
</comment>
<keyword evidence="5 12" id="KW-0658">Purine biosynthesis</keyword>
<evidence type="ECO:0000256" key="4">
    <source>
        <dbReference type="ARBA" id="ARBA00022605"/>
    </source>
</evidence>
<dbReference type="EC" id="3.5.4.9" evidence="12"/>
<dbReference type="GO" id="GO:0004477">
    <property type="term" value="F:methenyltetrahydrofolate cyclohydrolase activity"/>
    <property type="evidence" value="ECO:0007669"/>
    <property type="project" value="UniProtKB-UniRule"/>
</dbReference>
<dbReference type="InterPro" id="IPR000672">
    <property type="entry name" value="THF_DH/CycHdrlase"/>
</dbReference>
<dbReference type="PRINTS" id="PR00085">
    <property type="entry name" value="THFDHDRGNASE"/>
</dbReference>
<evidence type="ECO:0000256" key="10">
    <source>
        <dbReference type="ARBA" id="ARBA00023167"/>
    </source>
</evidence>
<evidence type="ECO:0000256" key="12">
    <source>
        <dbReference type="HAMAP-Rule" id="MF_01576"/>
    </source>
</evidence>
<dbReference type="InterPro" id="IPR036291">
    <property type="entry name" value="NAD(P)-bd_dom_sf"/>
</dbReference>
<keyword evidence="4 12" id="KW-0028">Amino-acid biosynthesis</keyword>
<dbReference type="GO" id="GO:0009086">
    <property type="term" value="P:methionine biosynthetic process"/>
    <property type="evidence" value="ECO:0007669"/>
    <property type="project" value="UniProtKB-KW"/>
</dbReference>
<dbReference type="FunFam" id="3.40.50.10860:FF:000005">
    <property type="entry name" value="C-1-tetrahydrofolate synthase, cytoplasmic, putative"/>
    <property type="match status" value="1"/>
</dbReference>
<dbReference type="InterPro" id="IPR046346">
    <property type="entry name" value="Aminoacid_DH-like_N_sf"/>
</dbReference>
<dbReference type="Gene3D" id="3.40.50.720">
    <property type="entry name" value="NAD(P)-binding Rossmann-like Domain"/>
    <property type="match status" value="1"/>
</dbReference>
<keyword evidence="10 12" id="KW-0486">Methionine biosynthesis</keyword>
<keyword evidence="3 12" id="KW-0554">One-carbon metabolism</keyword>
<evidence type="ECO:0000256" key="3">
    <source>
        <dbReference type="ARBA" id="ARBA00022563"/>
    </source>
</evidence>
<dbReference type="UniPathway" id="UPA00193"/>
<proteinExistence type="inferred from homology"/>
<evidence type="ECO:0000256" key="9">
    <source>
        <dbReference type="ARBA" id="ARBA00023102"/>
    </source>
</evidence>
<dbReference type="Pfam" id="PF02882">
    <property type="entry name" value="THF_DHG_CYH_C"/>
    <property type="match status" value="1"/>
</dbReference>
<feature type="domain" description="Tetrahydrofolate dehydrogenase/cyclohydrolase NAD(P)-binding" evidence="14">
    <location>
        <begin position="145"/>
        <end position="296"/>
    </location>
</feature>
<comment type="pathway">
    <text evidence="1 12">One-carbon metabolism; tetrahydrofolate interconversion.</text>
</comment>
<evidence type="ECO:0000259" key="13">
    <source>
        <dbReference type="Pfam" id="PF00763"/>
    </source>
</evidence>
<evidence type="ECO:0000256" key="8">
    <source>
        <dbReference type="ARBA" id="ARBA00023002"/>
    </source>
</evidence>
<keyword evidence="9 12" id="KW-0368">Histidine biosynthesis</keyword>
<keyword evidence="7 12" id="KW-0521">NADP</keyword>
<dbReference type="InterPro" id="IPR020867">
    <property type="entry name" value="THF_DH/CycHdrlase_CS"/>
</dbReference>
<dbReference type="GO" id="GO:0006164">
    <property type="term" value="P:purine nucleotide biosynthetic process"/>
    <property type="evidence" value="ECO:0007669"/>
    <property type="project" value="UniProtKB-KW"/>
</dbReference>
<comment type="caution">
    <text evidence="12">Lacks conserved residue(s) required for the propagation of feature annotation.</text>
</comment>
<dbReference type="HAMAP" id="MF_01576">
    <property type="entry name" value="THF_DHG_CYH"/>
    <property type="match status" value="1"/>
</dbReference>
<dbReference type="FunFam" id="3.40.50.720:FF:000189">
    <property type="entry name" value="Bifunctional protein FolD"/>
    <property type="match status" value="1"/>
</dbReference>
<protein>
    <recommendedName>
        <fullName evidence="12">Bifunctional protein FolD</fullName>
    </recommendedName>
    <domain>
        <recommendedName>
            <fullName evidence="12">Methylenetetrahydrofolate dehydrogenase</fullName>
            <ecNumber evidence="12">1.5.1.5</ecNumber>
        </recommendedName>
    </domain>
    <domain>
        <recommendedName>
            <fullName evidence="12">Methenyltetrahydrofolate cyclohydrolase</fullName>
            <ecNumber evidence="12">3.5.4.9</ecNumber>
        </recommendedName>
    </domain>
</protein>
<dbReference type="PANTHER" id="PTHR48099:SF5">
    <property type="entry name" value="C-1-TETRAHYDROFOLATE SYNTHASE, CYTOPLASMIC"/>
    <property type="match status" value="1"/>
</dbReference>
<dbReference type="Pfam" id="PF00763">
    <property type="entry name" value="THF_DHG_CYH"/>
    <property type="match status" value="1"/>
</dbReference>
<comment type="similarity">
    <text evidence="12">Belongs to the tetrahydrofolate dehydrogenase/cyclohydrolase family.</text>
</comment>
<keyword evidence="11 12" id="KW-0511">Multifunctional enzyme</keyword>
<dbReference type="InterPro" id="IPR020630">
    <property type="entry name" value="THF_DH/CycHdrlase_cat_dom"/>
</dbReference>
<dbReference type="PROSITE" id="PS00767">
    <property type="entry name" value="THF_DHG_CYH_2"/>
    <property type="match status" value="1"/>
</dbReference>
<dbReference type="GO" id="GO:0000105">
    <property type="term" value="P:L-histidine biosynthetic process"/>
    <property type="evidence" value="ECO:0007669"/>
    <property type="project" value="UniProtKB-KW"/>
</dbReference>
<feature type="binding site" evidence="12">
    <location>
        <begin position="171"/>
        <end position="173"/>
    </location>
    <ligand>
        <name>NADP(+)</name>
        <dbReference type="ChEBI" id="CHEBI:58349"/>
    </ligand>
</feature>
<dbReference type="GO" id="GO:0035999">
    <property type="term" value="P:tetrahydrofolate interconversion"/>
    <property type="evidence" value="ECO:0007669"/>
    <property type="project" value="UniProtKB-UniRule"/>
</dbReference>
<evidence type="ECO:0000256" key="7">
    <source>
        <dbReference type="ARBA" id="ARBA00022857"/>
    </source>
</evidence>
<dbReference type="EMBL" id="QOVM01000003">
    <property type="protein sequence ID" value="RXG22644.1"/>
    <property type="molecule type" value="Genomic_DNA"/>
</dbReference>
<comment type="function">
    <text evidence="12">Catalyzes the oxidation of 5,10-methylenetetrahydrofolate to 5,10-methenyltetrahydrofolate and then the hydrolysis of 5,10-methenyltetrahydrofolate to 10-formyltetrahydrofolate.</text>
</comment>
<dbReference type="Gene3D" id="3.40.50.10860">
    <property type="entry name" value="Leucine Dehydrogenase, chain A, domain 1"/>
    <property type="match status" value="1"/>
</dbReference>
<organism evidence="15 16">
    <name type="scientific">Leeuwenhoekiella aequorea</name>
    <dbReference type="NCBI Taxonomy" id="283736"/>
    <lineage>
        <taxon>Bacteria</taxon>
        <taxon>Pseudomonadati</taxon>
        <taxon>Bacteroidota</taxon>
        <taxon>Flavobacteriia</taxon>
        <taxon>Flavobacteriales</taxon>
        <taxon>Flavobacteriaceae</taxon>
        <taxon>Leeuwenhoekiella</taxon>
    </lineage>
</organism>
<evidence type="ECO:0000256" key="1">
    <source>
        <dbReference type="ARBA" id="ARBA00004777"/>
    </source>
</evidence>
<dbReference type="EC" id="1.5.1.5" evidence="12"/>
<feature type="binding site" evidence="12">
    <location>
        <position position="241"/>
    </location>
    <ligand>
        <name>NADP(+)</name>
        <dbReference type="ChEBI" id="CHEBI:58349"/>
    </ligand>
</feature>
<dbReference type="SUPFAM" id="SSF51735">
    <property type="entry name" value="NAD(P)-binding Rossmann-fold domains"/>
    <property type="match status" value="1"/>
</dbReference>
<dbReference type="AlphaFoldDB" id="A0A4Q0P7H0"/>
<dbReference type="GO" id="GO:0005829">
    <property type="term" value="C:cytosol"/>
    <property type="evidence" value="ECO:0007669"/>
    <property type="project" value="TreeGrafter"/>
</dbReference>
<accession>A0A4Q0P7H0</accession>
<comment type="catalytic activity">
    <reaction evidence="12">
        <text>(6R)-5,10-methenyltetrahydrofolate + H2O = (6R)-10-formyltetrahydrofolate + H(+)</text>
        <dbReference type="Rhea" id="RHEA:23700"/>
        <dbReference type="ChEBI" id="CHEBI:15377"/>
        <dbReference type="ChEBI" id="CHEBI:15378"/>
        <dbReference type="ChEBI" id="CHEBI:57455"/>
        <dbReference type="ChEBI" id="CHEBI:195366"/>
        <dbReference type="EC" id="3.5.4.9"/>
    </reaction>
</comment>
<gene>
    <name evidence="12" type="primary">folD</name>
    <name evidence="15" type="ORF">DSM00_1746</name>
</gene>
<evidence type="ECO:0000256" key="5">
    <source>
        <dbReference type="ARBA" id="ARBA00022755"/>
    </source>
</evidence>
<dbReference type="PANTHER" id="PTHR48099">
    <property type="entry name" value="C-1-TETRAHYDROFOLATE SYNTHASE, CYTOPLASMIC-RELATED"/>
    <property type="match status" value="1"/>
</dbReference>
<comment type="catalytic activity">
    <reaction evidence="12">
        <text>(6R)-5,10-methylene-5,6,7,8-tetrahydrofolate + NADP(+) = (6R)-5,10-methenyltetrahydrofolate + NADPH</text>
        <dbReference type="Rhea" id="RHEA:22812"/>
        <dbReference type="ChEBI" id="CHEBI:15636"/>
        <dbReference type="ChEBI" id="CHEBI:57455"/>
        <dbReference type="ChEBI" id="CHEBI:57783"/>
        <dbReference type="ChEBI" id="CHEBI:58349"/>
        <dbReference type="EC" id="1.5.1.5"/>
    </reaction>
</comment>
<keyword evidence="8 12" id="KW-0560">Oxidoreductase</keyword>
<keyword evidence="6 12" id="KW-0378">Hydrolase</keyword>
<keyword evidence="16" id="KW-1185">Reference proteome</keyword>
<feature type="domain" description="Tetrahydrofolate dehydrogenase/cyclohydrolase catalytic" evidence="13">
    <location>
        <begin position="11"/>
        <end position="126"/>
    </location>
</feature>
<dbReference type="GO" id="GO:0004488">
    <property type="term" value="F:methylenetetrahydrofolate dehydrogenase (NADP+) activity"/>
    <property type="evidence" value="ECO:0007669"/>
    <property type="project" value="UniProtKB-UniRule"/>
</dbReference>
<dbReference type="Proteomes" id="UP000289238">
    <property type="component" value="Unassembled WGS sequence"/>
</dbReference>
<evidence type="ECO:0000259" key="14">
    <source>
        <dbReference type="Pfam" id="PF02882"/>
    </source>
</evidence>
<dbReference type="InterPro" id="IPR020631">
    <property type="entry name" value="THF_DH/CycHdrlase_NAD-bd_dom"/>
</dbReference>
<reference evidence="15 16" key="1">
    <citation type="submission" date="2018-07" db="EMBL/GenBank/DDBJ databases">
        <title>Leeuwenhoekiella genomics.</title>
        <authorList>
            <person name="Tahon G."/>
            <person name="Willems A."/>
        </authorList>
    </citation>
    <scope>NUCLEOTIDE SEQUENCE [LARGE SCALE GENOMIC DNA]</scope>
    <source>
        <strain evidence="15 16">LMG 22550</strain>
    </source>
</reference>
<evidence type="ECO:0000256" key="2">
    <source>
        <dbReference type="ARBA" id="ARBA00011738"/>
    </source>
</evidence>
<dbReference type="SUPFAM" id="SSF53223">
    <property type="entry name" value="Aminoacid dehydrogenase-like, N-terminal domain"/>
    <property type="match status" value="1"/>
</dbReference>
<evidence type="ECO:0000313" key="15">
    <source>
        <dbReference type="EMBL" id="RXG22644.1"/>
    </source>
</evidence>
<dbReference type="CDD" id="cd01080">
    <property type="entry name" value="NAD_bind_m-THF_DH_Cyclohyd"/>
    <property type="match status" value="1"/>
</dbReference>
<sequence>MPNFNYTMTILDGKKTSDDLKNEIAADVKAMKARGEKVPHLAAVLVGTDGASLTYVGSKVRSCERIGFESTLIKLPEETTEDELLNQIEALNNNPEIDGYIVQLPLPKHIDEQKVLLAVDPDKDVDGFHPTNFGKMAQDMPVFIPATPFGIMELLKRYNVPTEGKHTVVIGRSHIVGRPMSILMSQKGNPGNSTVTLAHSRTQNLKEITLQADIIITALGVPEFLKADMVKEGVTVIDVGITRVDDASRERGYRLTGDVDFEAVSKKAKFITPVPGGVGPMTIAMLLKNTLLARARHKELQS</sequence>
<evidence type="ECO:0000256" key="6">
    <source>
        <dbReference type="ARBA" id="ARBA00022801"/>
    </source>
</evidence>
<comment type="caution">
    <text evidence="15">The sequence shown here is derived from an EMBL/GenBank/DDBJ whole genome shotgun (WGS) entry which is preliminary data.</text>
</comment>